<comment type="caution">
    <text evidence="1">The sequence shown here is derived from an EMBL/GenBank/DDBJ whole genome shotgun (WGS) entry which is preliminary data.</text>
</comment>
<name>A0A8X7VLE4_BRACI</name>
<dbReference type="InterPro" id="IPR012340">
    <property type="entry name" value="NA-bd_OB-fold"/>
</dbReference>
<dbReference type="AlphaFoldDB" id="A0A8X7VLE4"/>
<keyword evidence="2" id="KW-1185">Reference proteome</keyword>
<dbReference type="Gene3D" id="2.40.50.140">
    <property type="entry name" value="Nucleic acid-binding proteins"/>
    <property type="match status" value="1"/>
</dbReference>
<reference evidence="1 2" key="1">
    <citation type="submission" date="2020-02" db="EMBL/GenBank/DDBJ databases">
        <authorList>
            <person name="Ma Q."/>
            <person name="Huang Y."/>
            <person name="Song X."/>
            <person name="Pei D."/>
        </authorList>
    </citation>
    <scope>NUCLEOTIDE SEQUENCE [LARGE SCALE GENOMIC DNA]</scope>
    <source>
        <strain evidence="1">Sxm20200214</strain>
        <tissue evidence="1">Leaf</tissue>
    </source>
</reference>
<protein>
    <submittedName>
        <fullName evidence="1">Uncharacterized protein</fullName>
    </submittedName>
</protein>
<organism evidence="1 2">
    <name type="scientific">Brassica carinata</name>
    <name type="common">Ethiopian mustard</name>
    <name type="synonym">Abyssinian cabbage</name>
    <dbReference type="NCBI Taxonomy" id="52824"/>
    <lineage>
        <taxon>Eukaryota</taxon>
        <taxon>Viridiplantae</taxon>
        <taxon>Streptophyta</taxon>
        <taxon>Embryophyta</taxon>
        <taxon>Tracheophyta</taxon>
        <taxon>Spermatophyta</taxon>
        <taxon>Magnoliopsida</taxon>
        <taxon>eudicotyledons</taxon>
        <taxon>Gunneridae</taxon>
        <taxon>Pentapetalae</taxon>
        <taxon>rosids</taxon>
        <taxon>malvids</taxon>
        <taxon>Brassicales</taxon>
        <taxon>Brassicaceae</taxon>
        <taxon>Brassiceae</taxon>
        <taxon>Brassica</taxon>
    </lineage>
</organism>
<sequence length="101" mass="11330">MGSGVKPKINNTMRLSNESAMFVVFHREKTKLINLDAPTLALQEMSGSGGQKLRKCLEELTGKDYVFQIRVTQCNFTLNHHTFTVSAISDDSFFDTQSEVV</sequence>
<accession>A0A8X7VLE4</accession>
<dbReference type="OrthoDB" id="1113559at2759"/>
<evidence type="ECO:0000313" key="2">
    <source>
        <dbReference type="Proteomes" id="UP000886595"/>
    </source>
</evidence>
<proteinExistence type="predicted"/>
<gene>
    <name evidence="1" type="ORF">Bca52824_024562</name>
</gene>
<evidence type="ECO:0000313" key="1">
    <source>
        <dbReference type="EMBL" id="KAG2313005.1"/>
    </source>
</evidence>
<dbReference type="EMBL" id="JAAMPC010000005">
    <property type="protein sequence ID" value="KAG2313005.1"/>
    <property type="molecule type" value="Genomic_DNA"/>
</dbReference>
<dbReference type="Proteomes" id="UP000886595">
    <property type="component" value="Unassembled WGS sequence"/>
</dbReference>